<gene>
    <name evidence="1" type="ORF">GMRT_15654</name>
</gene>
<accession>A0A4Z1SUY4</accession>
<protein>
    <recommendedName>
        <fullName evidence="3">Proteasome assembly chaperone 3</fullName>
    </recommendedName>
</protein>
<dbReference type="EMBL" id="VDLU01000002">
    <property type="protein sequence ID" value="TNJ28755.1"/>
    <property type="molecule type" value="Genomic_DNA"/>
</dbReference>
<sequence length="96" mass="10717">MPIRIIDTPLCQVYIQQGKGELLVTASETGTITHVIHVTALGRVPDLTVLFGNRESTDIRLLAKAIWRALQKNMILCLGFSRRYPELQCVIDALTP</sequence>
<proteinExistence type="predicted"/>
<evidence type="ECO:0000313" key="2">
    <source>
        <dbReference type="Proteomes" id="UP000315496"/>
    </source>
</evidence>
<dbReference type="OrthoDB" id="10289253at2759"/>
<evidence type="ECO:0000313" key="1">
    <source>
        <dbReference type="EMBL" id="TNJ28755.1"/>
    </source>
</evidence>
<evidence type="ECO:0008006" key="3">
    <source>
        <dbReference type="Google" id="ProtNLM"/>
    </source>
</evidence>
<dbReference type="Proteomes" id="UP000315496">
    <property type="component" value="Chromosome 2"/>
</dbReference>
<organism evidence="1 2">
    <name type="scientific">Giardia muris</name>
    <dbReference type="NCBI Taxonomy" id="5742"/>
    <lineage>
        <taxon>Eukaryota</taxon>
        <taxon>Metamonada</taxon>
        <taxon>Diplomonadida</taxon>
        <taxon>Hexamitidae</taxon>
        <taxon>Giardiinae</taxon>
        <taxon>Giardia</taxon>
    </lineage>
</organism>
<dbReference type="AlphaFoldDB" id="A0A4Z1SUY4"/>
<keyword evidence="2" id="KW-1185">Reference proteome</keyword>
<reference evidence="1 2" key="1">
    <citation type="submission" date="2019-05" db="EMBL/GenBank/DDBJ databases">
        <title>The compact genome of Giardia muris reveals important steps in the evolution of intestinal protozoan parasites.</title>
        <authorList>
            <person name="Xu F."/>
            <person name="Jimenez-Gonzalez A."/>
            <person name="Einarsson E."/>
            <person name="Astvaldsson A."/>
            <person name="Peirasmaki D."/>
            <person name="Eckmann L."/>
            <person name="Andersson J.O."/>
            <person name="Svard S.G."/>
            <person name="Jerlstrom-Hultqvist J."/>
        </authorList>
    </citation>
    <scope>NUCLEOTIDE SEQUENCE [LARGE SCALE GENOMIC DNA]</scope>
    <source>
        <strain evidence="1 2">Roberts-Thomson</strain>
    </source>
</reference>
<comment type="caution">
    <text evidence="1">The sequence shown here is derived from an EMBL/GenBank/DDBJ whole genome shotgun (WGS) entry which is preliminary data.</text>
</comment>
<dbReference type="VEuPathDB" id="GiardiaDB:GMRT_15654"/>
<name>A0A4Z1SUY4_GIAMU</name>